<dbReference type="InterPro" id="IPR001650">
    <property type="entry name" value="Helicase_C-like"/>
</dbReference>
<keyword evidence="5" id="KW-0067">ATP-binding</keyword>
<dbReference type="Gene3D" id="3.40.50.300">
    <property type="entry name" value="P-loop containing nucleotide triphosphate hydrolases"/>
    <property type="match status" value="2"/>
</dbReference>
<feature type="region of interest" description="Disordered" evidence="3">
    <location>
        <begin position="551"/>
        <end position="586"/>
    </location>
</feature>
<dbReference type="InterPro" id="IPR006935">
    <property type="entry name" value="Helicase/UvrB_N"/>
</dbReference>
<dbReference type="SMART" id="SM00487">
    <property type="entry name" value="DEXDc"/>
    <property type="match status" value="1"/>
</dbReference>
<dbReference type="Pfam" id="PF00271">
    <property type="entry name" value="Helicase_C"/>
    <property type="match status" value="1"/>
</dbReference>
<evidence type="ECO:0000313" key="5">
    <source>
        <dbReference type="EMBL" id="CDO17072.1"/>
    </source>
</evidence>
<keyword evidence="5" id="KW-0347">Helicase</keyword>
<dbReference type="InterPro" id="IPR027417">
    <property type="entry name" value="P-loop_NTPase"/>
</dbReference>
<dbReference type="SMART" id="SM00490">
    <property type="entry name" value="HELICc"/>
    <property type="match status" value="1"/>
</dbReference>
<dbReference type="PANTHER" id="PTHR41313">
    <property type="entry name" value="ADENINE-SPECIFIC METHYLTRANSFERASE"/>
    <property type="match status" value="1"/>
</dbReference>
<feature type="domain" description="Helicase C-terminal" evidence="4">
    <location>
        <begin position="1848"/>
        <end position="2025"/>
    </location>
</feature>
<dbReference type="Proteomes" id="UP000027584">
    <property type="component" value="Unassembled WGS sequence"/>
</dbReference>
<reference evidence="5 6" key="2">
    <citation type="submission" date="2014-05" db="EMBL/GenBank/DDBJ databases">
        <title>Genome sequence of Streptococcus gallolyticus.</title>
        <authorList>
            <person name="Del Campo R."/>
        </authorList>
    </citation>
    <scope>NUCLEOTIDE SEQUENCE [LARGE SCALE GENOMIC DNA]</scope>
    <source>
        <strain evidence="5 6">LMG17956</strain>
    </source>
</reference>
<evidence type="ECO:0000256" key="3">
    <source>
        <dbReference type="SAM" id="MobiDB-lite"/>
    </source>
</evidence>
<dbReference type="Pfam" id="PF04851">
    <property type="entry name" value="ResIII"/>
    <property type="match status" value="1"/>
</dbReference>
<accession>A0A060RFT5</accession>
<evidence type="ECO:0000256" key="1">
    <source>
        <dbReference type="ARBA" id="ARBA00023236"/>
    </source>
</evidence>
<keyword evidence="5" id="KW-0547">Nucleotide-binding</keyword>
<reference evidence="5 6" key="1">
    <citation type="submission" date="2014-02" db="EMBL/GenBank/DDBJ databases">
        <authorList>
            <person name="Manrique M."/>
        </authorList>
    </citation>
    <scope>NUCLEOTIDE SEQUENCE [LARGE SCALE GENOMIC DNA]</scope>
    <source>
        <strain evidence="5 6">LMG17956</strain>
    </source>
</reference>
<dbReference type="InterPro" id="IPR052933">
    <property type="entry name" value="DNA_Protect_Modify"/>
</dbReference>
<dbReference type="PROSITE" id="PS51194">
    <property type="entry name" value="HELICASE_CTER"/>
    <property type="match status" value="1"/>
</dbReference>
<dbReference type="GO" id="GO:0004386">
    <property type="term" value="F:helicase activity"/>
    <property type="evidence" value="ECO:0007669"/>
    <property type="project" value="UniProtKB-KW"/>
</dbReference>
<dbReference type="Pfam" id="PF02384">
    <property type="entry name" value="N6_Mtase"/>
    <property type="match status" value="1"/>
</dbReference>
<evidence type="ECO:0000259" key="4">
    <source>
        <dbReference type="PROSITE" id="PS51194"/>
    </source>
</evidence>
<sequence length="2273" mass="259663">MTQEQLLEMLRARLPRDQILLESFLRYQAVHFDEDWDSLIQNFTIQRGVVTSPVQVVRFETEVSAFVKASSFNEATDLSSYTLTFGQAGLKKLPQLNSEEKNLVIEVALFNLATRFQLLDQEGAYQSISVASLSEKGRAANLVNVYRVANNLSDRISRDIEQFLLTYEPELISTQETVKEREEVVEEKVVPEPSQDITFREEGLIIIASLDEEELSQLDLRTGQTEHLPAYEYLNLSQKFEILSHFDQMRNSRPKLPNLRRGEFDHEMEMTPIYADNELLTYLEADGTVYDLQRSLTPQEEVILTEMGQTILGENTEKLTRLGIDLADVDEQQGGILIDAAGRFRLKNADLALLGGYPKATVTQLALATELLQMGLTHDKTEFFLTSQLDLEEARPIAYAFLHEELTLEEARIFERDKQSQPDLSFREWREYISQTKPEIMTQSLPQNPIVEEALKRYPIASIVTYKGQEFQVMAIEDSGVNNLIRVELQNDFTDMIEQNPVLFLRTLEDITQALHVPSVEEKEEVEEPSQELDLFSFMDMEESQEAVSQVTTSLSSNKREAKQEEALSEDELEPEVTETPPATDFHFPEDLTDFYPKTIRDKVETNVAAVRLVKRLEAEHRQATPSEQELLAKYVGWGGLANEVFDEYNPKFSKEREALKTLVTDKEYSDMKQSSLTAYYTDPHLIRQMWEKLERDGFTGGKILDPSMGTGNFFAAMPKHLRENSELYGVELDTITGVIAKHLHPNSHIEVKGFETVAFNDNSFDLVLSNVPFANIRIADSRYDKPYMIHDYFVKKSLDLVHDGGQVAIISSTGTMDKRTENILQDIRETTVFLGGVRLPDSAFKAIAGTTVTTDMLFFQKHMDKGYVADDLAFSGSIRYDKDDRIWLNPYFDGDYNSQVLGSYEVRNFNGGTLSVKGTSDNLIEAVQTALKQVKAPRVVDNSDIFITPDVMRRQVIDTSIPSDIRESLDRYSFGYKDSTVYYRDHKGIRVGTKTEEISYYVDEEGTFKAWDTKHSQKQIDRFNDLEVTDSTALDVYVTEEATKRGQFKGYFKKTVFYEAPLSEKEVARIKGMVDIRNAYQEVIAIQRYYNYDKDEFNHLLGHLNRTYDSFVKRFGYVNSAVNRNLFDSDDKYSLLASLEDESLDSSGKTVIYTKSLAFEKALVRPEKEVTAVSSALDALNSSLADGRGVDLDYMMSIYQTDSKTTLIEELGDAIIPDPERYLNDREVVYVSRQDFLSGDVVTKLEVVDLLIKADNSDFPWVYYQGLLEDVKPPRVTLADIDYRIGSRWIPLAVYGKFAQETFMGQTFDLTDQEVSTVLEVSPIDGTMSYQSKFAFRYSTATDRSLGVPGSRYDSGRKIFENLLNSNQPTITKQVEDGDKKKHVTDVEKTTVLRAKETELQELFQDFVASYPDVQQMIEETYNSLYNRTVSKVYDGSHLTIDGLAQNISLRPHQKNAIQRIVEEKRALLAHEVGSGKTLTMLGAGFKLKELGMVHKPLYVVPSSLTAQFGQEIMKFFPTKNVYVTTKKDFAKAKRKQFVSRIITGDYDAIVIGDSQFEKIPMSHEKQVTYIQDKLQQLRDIKQGSDSDYTIKEAERSIKGLEHQLEELQKLERDTFIEFENLGIDFLFVDEAHHFKNIRPITGLGNVAGITNTTSKKNVDMEMKVRQVQGEHDYRNVVFATGTPVSNSISELYTMMSYIQPDVLERYQVSNFDSWVGAFGNIENSMELAPTGDKYQPKKRFKKFVNLPELMRIYKETADIQTSDMLDLPVPEAKVIAVESELTEAQKYYLEELVDRSDAIKSGSVDPSVDNMLKITGEARKLAIDMRLIDPAYTLSDNQKILQVVDNVERIYREGEDDKATQMIFSDIGTPKSKEEGFDVYNELKDLLVDRGIPKEEIAFVHDANTDEKKNSLSRKVNSGEVRILMASTEKGGTGLNVQSRMKAVHHLDVPWRPSDIVQRNGRLIRQGNMHQEVDIYHYITKGSFDNYLWQTQENKLKYITQIMTSKDPVRSAEDIDEQTMTASDFKALATGNPYLKLKMELENELTVLDNQKRAFHRTKDEYRHTISYCEQNLPVLEKRLSQYDRDIAQSLATKSQDFVMRFDNQMMDNRAEAGDYLRKLITYNRSETKEVRTLAIFRGFELKMATRSPSEPLPDMVSLTISGSNQYSVSLDLKSDVGTIQRITNAIDHILEDQEKTEEMANNLKDKLSVARVEVEKVFPKEEDYQLVKAKYDILAPLVEQEAEVEEVDAALAKFNETIQPQQDQQLSLDF</sequence>
<dbReference type="EMBL" id="CCBC010000045">
    <property type="protein sequence ID" value="CDO17072.1"/>
    <property type="molecule type" value="Genomic_DNA"/>
</dbReference>
<dbReference type="InterPro" id="IPR029063">
    <property type="entry name" value="SAM-dependent_MTases_sf"/>
</dbReference>
<dbReference type="InterPro" id="IPR003356">
    <property type="entry name" value="DNA_methylase_A-5"/>
</dbReference>
<dbReference type="InterPro" id="IPR014001">
    <property type="entry name" value="Helicase_ATP-bd"/>
</dbReference>
<keyword evidence="5" id="KW-0378">Hydrolase</keyword>
<dbReference type="GO" id="GO:0008170">
    <property type="term" value="F:N-methyltransferase activity"/>
    <property type="evidence" value="ECO:0007669"/>
    <property type="project" value="InterPro"/>
</dbReference>
<keyword evidence="1" id="KW-0742">SOS response</keyword>
<dbReference type="Gene3D" id="3.40.50.150">
    <property type="entry name" value="Vaccinia Virus protein VP39"/>
    <property type="match status" value="1"/>
</dbReference>
<proteinExistence type="predicted"/>
<organism evidence="5 6">
    <name type="scientific">Streptococcus gallolyticus</name>
    <dbReference type="NCBI Taxonomy" id="315405"/>
    <lineage>
        <taxon>Bacteria</taxon>
        <taxon>Bacillati</taxon>
        <taxon>Bacillota</taxon>
        <taxon>Bacilli</taxon>
        <taxon>Lactobacillales</taxon>
        <taxon>Streptococcaceae</taxon>
        <taxon>Streptococcus</taxon>
    </lineage>
</organism>
<feature type="coiled-coil region" evidence="2">
    <location>
        <begin position="2189"/>
        <end position="2216"/>
    </location>
</feature>
<dbReference type="PANTHER" id="PTHR41313:SF1">
    <property type="entry name" value="DNA METHYLASE ADENINE-SPECIFIC DOMAIN-CONTAINING PROTEIN"/>
    <property type="match status" value="1"/>
</dbReference>
<protein>
    <submittedName>
        <fullName evidence="5">Helicase C-terminal domain protein</fullName>
    </submittedName>
</protein>
<dbReference type="GO" id="GO:0009432">
    <property type="term" value="P:SOS response"/>
    <property type="evidence" value="ECO:0007669"/>
    <property type="project" value="UniProtKB-KW"/>
</dbReference>
<dbReference type="SUPFAM" id="SSF53335">
    <property type="entry name" value="S-adenosyl-L-methionine-dependent methyltransferases"/>
    <property type="match status" value="1"/>
</dbReference>
<feature type="compositionally biased region" description="Acidic residues" evidence="3">
    <location>
        <begin position="567"/>
        <end position="577"/>
    </location>
</feature>
<keyword evidence="1" id="KW-0227">DNA damage</keyword>
<dbReference type="GO" id="GO:0003677">
    <property type="term" value="F:DNA binding"/>
    <property type="evidence" value="ECO:0007669"/>
    <property type="project" value="InterPro"/>
</dbReference>
<evidence type="ECO:0000256" key="2">
    <source>
        <dbReference type="SAM" id="Coils"/>
    </source>
</evidence>
<dbReference type="GO" id="GO:0016787">
    <property type="term" value="F:hydrolase activity"/>
    <property type="evidence" value="ECO:0007669"/>
    <property type="project" value="InterPro"/>
</dbReference>
<gene>
    <name evidence="5" type="ORF">BN963_SGAL_00252</name>
</gene>
<dbReference type="PRINTS" id="PR00507">
    <property type="entry name" value="N12N6MTFRASE"/>
</dbReference>
<name>A0A060RFT5_9STRE</name>
<keyword evidence="2" id="KW-0175">Coiled coil</keyword>
<dbReference type="GO" id="GO:0005524">
    <property type="term" value="F:ATP binding"/>
    <property type="evidence" value="ECO:0007669"/>
    <property type="project" value="InterPro"/>
</dbReference>
<evidence type="ECO:0000313" key="6">
    <source>
        <dbReference type="Proteomes" id="UP000027584"/>
    </source>
</evidence>
<comment type="caution">
    <text evidence="5">The sequence shown here is derived from an EMBL/GenBank/DDBJ whole genome shotgun (WGS) entry which is preliminary data.</text>
</comment>
<dbReference type="SUPFAM" id="SSF52540">
    <property type="entry name" value="P-loop containing nucleoside triphosphate hydrolases"/>
    <property type="match status" value="2"/>
</dbReference>